<reference evidence="1" key="1">
    <citation type="submission" date="2022-04" db="EMBL/GenBank/DDBJ databases">
        <authorList>
            <person name="Yang M."/>
            <person name="Tan S."/>
        </authorList>
    </citation>
    <scope>NUCLEOTIDE SEQUENCE</scope>
</reference>
<dbReference type="Proteomes" id="UP001216218">
    <property type="component" value="Segment"/>
</dbReference>
<sequence length="64" mass="8064">MKRNRKNFHCKYLNDFWKLDSVKATYHIIHVEMETNEREIKRLIKENRKSKRLLKIMDEMRLDK</sequence>
<name>A0AAE9LV65_9CAUD</name>
<proteinExistence type="predicted"/>
<accession>A0AAE9LV65</accession>
<evidence type="ECO:0000313" key="1">
    <source>
        <dbReference type="EMBL" id="USL89522.1"/>
    </source>
</evidence>
<dbReference type="EMBL" id="ON366412">
    <property type="protein sequence ID" value="USL89522.1"/>
    <property type="molecule type" value="Genomic_DNA"/>
</dbReference>
<organism evidence="1 2">
    <name type="scientific">Bacillus phage vB_BceP_LY3</name>
    <dbReference type="NCBI Taxonomy" id="2950458"/>
    <lineage>
        <taxon>Viruses</taxon>
        <taxon>Duplodnaviria</taxon>
        <taxon>Heunggongvirae</taxon>
        <taxon>Uroviricota</taxon>
        <taxon>Caudoviricetes</taxon>
        <taxon>Salasmaviridae</taxon>
        <taxon>Northropvirinae</taxon>
        <taxon>Layangcvirus</taxon>
        <taxon>Layangcvirus LY3</taxon>
    </lineage>
</organism>
<keyword evidence="2" id="KW-1185">Reference proteome</keyword>
<evidence type="ECO:0000313" key="2">
    <source>
        <dbReference type="Proteomes" id="UP001216218"/>
    </source>
</evidence>
<gene>
    <name evidence="1" type="ORF">vBBcePLY3_00011</name>
</gene>
<protein>
    <submittedName>
        <fullName evidence="1">Uncharacterized protein</fullName>
    </submittedName>
</protein>